<reference evidence="2 3" key="2">
    <citation type="submission" date="2018-12" db="EMBL/GenBank/DDBJ databases">
        <title>Simiduia agarivorans gen. nov., sp. nov., a marine, agarolytic bacterium isolated from shallow coastal water from Keelung, Taiwan.</title>
        <authorList>
            <person name="Shieh W.Y."/>
        </authorList>
    </citation>
    <scope>NUCLEOTIDE SEQUENCE [LARGE SCALE GENOMIC DNA]</scope>
    <source>
        <strain evidence="2 3">GTF-13</strain>
    </source>
</reference>
<evidence type="ECO:0000256" key="1">
    <source>
        <dbReference type="ARBA" id="ARBA00023115"/>
    </source>
</evidence>
<dbReference type="SUPFAM" id="SSF53335">
    <property type="entry name" value="S-adenosyl-L-methionine-dependent methyltransferases"/>
    <property type="match status" value="1"/>
</dbReference>
<dbReference type="PANTHER" id="PTHR43317:SF1">
    <property type="entry name" value="THERMOSPERMINE SYNTHASE ACAULIS5"/>
    <property type="match status" value="1"/>
</dbReference>
<dbReference type="InterPro" id="IPR029063">
    <property type="entry name" value="SAM-dependent_MTases_sf"/>
</dbReference>
<gene>
    <name evidence="2" type="ORF">D0544_00410</name>
</gene>
<dbReference type="GO" id="GO:0006596">
    <property type="term" value="P:polyamine biosynthetic process"/>
    <property type="evidence" value="ECO:0007669"/>
    <property type="project" value="UniProtKB-KW"/>
</dbReference>
<dbReference type="RefSeq" id="WP_125013762.1">
    <property type="nucleotide sequence ID" value="NZ_QWEZ01000001.1"/>
</dbReference>
<dbReference type="AlphaFoldDB" id="A0A3P3VLI9"/>
<evidence type="ECO:0000313" key="3">
    <source>
        <dbReference type="Proteomes" id="UP000280792"/>
    </source>
</evidence>
<dbReference type="Gene3D" id="3.40.50.150">
    <property type="entry name" value="Vaccinia Virus protein VP39"/>
    <property type="match status" value="1"/>
</dbReference>
<keyword evidence="3" id="KW-1185">Reference proteome</keyword>
<organism evidence="2 3">
    <name type="scientific">Aestuariirhabdus litorea</name>
    <dbReference type="NCBI Taxonomy" id="2528527"/>
    <lineage>
        <taxon>Bacteria</taxon>
        <taxon>Pseudomonadati</taxon>
        <taxon>Pseudomonadota</taxon>
        <taxon>Gammaproteobacteria</taxon>
        <taxon>Oceanospirillales</taxon>
        <taxon>Aestuariirhabdaceae</taxon>
        <taxon>Aestuariirhabdus</taxon>
    </lineage>
</organism>
<keyword evidence="1" id="KW-0620">Polyamine biosynthesis</keyword>
<accession>A0A3P3VLI9</accession>
<evidence type="ECO:0000313" key="2">
    <source>
        <dbReference type="EMBL" id="RRJ83622.1"/>
    </source>
</evidence>
<comment type="caution">
    <text evidence="2">The sequence shown here is derived from an EMBL/GenBank/DDBJ whole genome shotgun (WGS) entry which is preliminary data.</text>
</comment>
<dbReference type="Proteomes" id="UP000280792">
    <property type="component" value="Unassembled WGS sequence"/>
</dbReference>
<reference evidence="2 3" key="1">
    <citation type="submission" date="2018-08" db="EMBL/GenBank/DDBJ databases">
        <authorList>
            <person name="Khan S.A."/>
        </authorList>
    </citation>
    <scope>NUCLEOTIDE SEQUENCE [LARGE SCALE GENOMIC DNA]</scope>
    <source>
        <strain evidence="2 3">GTF-13</strain>
    </source>
</reference>
<sequence length="251" mass="28779">MAITGHEIHRRYDGLGAIQVFEDRDRRFLSFDGDAEQSCILIERPWSPVYQYCQAMLMAYALCERPPQRALLAGLGGGSLVHCLLRIDPTIELDVLEYRAEVIAVAQEYFLLNQAPAHRIHQVDATEFEALPQGYELIFSDLFHDDCMNPAQLSLDYTRRCRQALSRRGILVLNLWLEEKWAYPDAIRALSREFDGQLLGVEVPEGNLVLYLFNDRAPELNPRLLQRQARDLGRRVEAPLQRVASAITRLD</sequence>
<dbReference type="EMBL" id="QWEZ01000001">
    <property type="protein sequence ID" value="RRJ83622.1"/>
    <property type="molecule type" value="Genomic_DNA"/>
</dbReference>
<dbReference type="PANTHER" id="PTHR43317">
    <property type="entry name" value="THERMOSPERMINE SYNTHASE ACAULIS5"/>
    <property type="match status" value="1"/>
</dbReference>
<protein>
    <submittedName>
        <fullName evidence="2">Spermidine synthase</fullName>
    </submittedName>
</protein>
<name>A0A3P3VLI9_9GAMM</name>
<proteinExistence type="predicted"/>